<feature type="compositionally biased region" description="Pro residues" evidence="1">
    <location>
        <begin position="76"/>
        <end position="89"/>
    </location>
</feature>
<dbReference type="AlphaFoldDB" id="A0A1M2V4C7"/>
<feature type="non-terminal residue" evidence="2">
    <location>
        <position position="1"/>
    </location>
</feature>
<dbReference type="OrthoDB" id="10620111at2759"/>
<feature type="non-terminal residue" evidence="2">
    <location>
        <position position="111"/>
    </location>
</feature>
<evidence type="ECO:0000256" key="1">
    <source>
        <dbReference type="SAM" id="MobiDB-lite"/>
    </source>
</evidence>
<organism evidence="2 3">
    <name type="scientific">Trametes pubescens</name>
    <name type="common">White-rot fungus</name>
    <dbReference type="NCBI Taxonomy" id="154538"/>
    <lineage>
        <taxon>Eukaryota</taxon>
        <taxon>Fungi</taxon>
        <taxon>Dikarya</taxon>
        <taxon>Basidiomycota</taxon>
        <taxon>Agaricomycotina</taxon>
        <taxon>Agaricomycetes</taxon>
        <taxon>Polyporales</taxon>
        <taxon>Polyporaceae</taxon>
        <taxon>Trametes</taxon>
    </lineage>
</organism>
<dbReference type="Proteomes" id="UP000184267">
    <property type="component" value="Unassembled WGS sequence"/>
</dbReference>
<keyword evidence="3" id="KW-1185">Reference proteome</keyword>
<proteinExistence type="predicted"/>
<gene>
    <name evidence="2" type="ORF">TRAPUB_6995</name>
</gene>
<comment type="caution">
    <text evidence="2">The sequence shown here is derived from an EMBL/GenBank/DDBJ whole genome shotgun (WGS) entry which is preliminary data.</text>
</comment>
<evidence type="ECO:0000313" key="2">
    <source>
        <dbReference type="EMBL" id="OJT02479.1"/>
    </source>
</evidence>
<accession>A0A1M2V4C7</accession>
<feature type="region of interest" description="Disordered" evidence="1">
    <location>
        <begin position="66"/>
        <end position="111"/>
    </location>
</feature>
<dbReference type="EMBL" id="MNAD01001669">
    <property type="protein sequence ID" value="OJT02479.1"/>
    <property type="molecule type" value="Genomic_DNA"/>
</dbReference>
<name>A0A1M2V4C7_TRAPU</name>
<sequence>DELVRLTEQPSTVRRLADALYRHCADFATGMGDPPAEHATDYPWVHPTFVKAWVRATGLTSTAALGSATPGAPSVTPAPAPVAPIPAPVAPSRTSTRIRKHAPANAPQPES</sequence>
<protein>
    <submittedName>
        <fullName evidence="2">Uncharacterized protein</fullName>
    </submittedName>
</protein>
<reference evidence="2 3" key="1">
    <citation type="submission" date="2016-10" db="EMBL/GenBank/DDBJ databases">
        <title>Genome sequence of the basidiomycete white-rot fungus Trametes pubescens.</title>
        <authorList>
            <person name="Makela M.R."/>
            <person name="Granchi Z."/>
            <person name="Peng M."/>
            <person name="De Vries R.P."/>
            <person name="Grigoriev I."/>
            <person name="Riley R."/>
            <person name="Hilden K."/>
        </authorList>
    </citation>
    <scope>NUCLEOTIDE SEQUENCE [LARGE SCALE GENOMIC DNA]</scope>
    <source>
        <strain evidence="2 3">FBCC735</strain>
    </source>
</reference>
<evidence type="ECO:0000313" key="3">
    <source>
        <dbReference type="Proteomes" id="UP000184267"/>
    </source>
</evidence>